<organism evidence="2 3">
    <name type="scientific">Parastrongyloides trichosuri</name>
    <name type="common">Possum-specific nematode worm</name>
    <dbReference type="NCBI Taxonomy" id="131310"/>
    <lineage>
        <taxon>Eukaryota</taxon>
        <taxon>Metazoa</taxon>
        <taxon>Ecdysozoa</taxon>
        <taxon>Nematoda</taxon>
        <taxon>Chromadorea</taxon>
        <taxon>Rhabditida</taxon>
        <taxon>Tylenchina</taxon>
        <taxon>Panagrolaimomorpha</taxon>
        <taxon>Strongyloidoidea</taxon>
        <taxon>Strongyloididae</taxon>
        <taxon>Parastrongyloides</taxon>
    </lineage>
</organism>
<evidence type="ECO:0000256" key="1">
    <source>
        <dbReference type="SAM" id="MobiDB-lite"/>
    </source>
</evidence>
<feature type="region of interest" description="Disordered" evidence="1">
    <location>
        <begin position="367"/>
        <end position="559"/>
    </location>
</feature>
<feature type="compositionally biased region" description="Basic residues" evidence="1">
    <location>
        <begin position="385"/>
        <end position="401"/>
    </location>
</feature>
<dbReference type="Proteomes" id="UP000038045">
    <property type="component" value="Unplaced"/>
</dbReference>
<feature type="region of interest" description="Disordered" evidence="1">
    <location>
        <begin position="741"/>
        <end position="761"/>
    </location>
</feature>
<accession>A0A0N5A718</accession>
<keyword evidence="2" id="KW-1185">Reference proteome</keyword>
<evidence type="ECO:0000313" key="2">
    <source>
        <dbReference type="Proteomes" id="UP000038045"/>
    </source>
</evidence>
<feature type="compositionally biased region" description="Low complexity" evidence="1">
    <location>
        <begin position="522"/>
        <end position="539"/>
    </location>
</feature>
<proteinExistence type="predicted"/>
<reference evidence="3" key="1">
    <citation type="submission" date="2017-02" db="UniProtKB">
        <authorList>
            <consortium name="WormBaseParasite"/>
        </authorList>
    </citation>
    <scope>IDENTIFICATION</scope>
</reference>
<dbReference type="WBParaSite" id="PTRK_0001780400.1">
    <property type="protein sequence ID" value="PTRK_0001780400.1"/>
    <property type="gene ID" value="PTRK_0001780400"/>
</dbReference>
<feature type="compositionally biased region" description="Basic residues" evidence="1">
    <location>
        <begin position="436"/>
        <end position="446"/>
    </location>
</feature>
<protein>
    <submittedName>
        <fullName evidence="3">LigA</fullName>
    </submittedName>
</protein>
<feature type="region of interest" description="Disordered" evidence="1">
    <location>
        <begin position="707"/>
        <end position="727"/>
    </location>
</feature>
<name>A0A0N5A718_PARTI</name>
<dbReference type="AlphaFoldDB" id="A0A0N5A718"/>
<sequence>MHGLGVPALGRATGPGARLGVVNGQPRLTLLIEHGQTQLRRRIAQIGRAGQRLDAGLVAVVQHQAGAREQGRALGRRRLGRRHGVGRRSVQRHGGDGRIQPSFCVRRTRRNAGRAYAREAQARAFSHLQAGVAAADHQGRHGRGADRLAHGRALAARLPVQTFLQLRLAALLLETEAGAGAVIGGLGRHRGAGRVQHVPGRRRPVVGRRARRGIDELQFRRKAVVVIVQRQRAVGRRRGNRLGTGEDIRRRVFERRQNVADVGAAERVRRMDRAGVRRQLGRGAAKRRRVLPRLQEIGLERVGEDAVVRMALRLRQERLSLNSARQRILRPGLDRVGESRRAPIAAGTFSGGPGGGLRAFQRNVATLGGGRCRPEPGPSDARTGRCVRRACQRSGRSRRRAAPAPGRVDRRPESSAGPPPGRGEPDRAPASVPARPRARGWRRRSGPHPACPTRRAPRLRRPAPGGAGDGGPRAVPRRCRRCGAPWPPQPRPAPPSDAPARRRPDQSPEWPASNGAQPPPGARRSPPARRPFCPDLRAGAHPRHRRRPDGANGCGDHRDQEWATDAAGCGAASRNAHGSRHGADAPGMVNAAFTLTAHQEIRPSWRSWAAERLHPSLGRPNCRGHGRHAHPDPADRLLGGRRLRRMARRATDRPHARPAHDAVAVHHAAGRRLGLLPADPPDGGAERTAAAGGAGFLAGTLWPAGGFPVSPWTTGDPRDRQGTDAGAGRRGFLEKLEIQQHRHAGAGPARLSQPADDRLPRSRNRDHLVLHPRRHGPGAGCGDAGANGHVQLWFEGPEGLGLHPRRPFGAWARPGGHRALLEPGAGGLVS</sequence>
<feature type="compositionally biased region" description="Pro residues" evidence="1">
    <location>
        <begin position="485"/>
        <end position="497"/>
    </location>
</feature>
<evidence type="ECO:0000313" key="3">
    <source>
        <dbReference type="WBParaSite" id="PTRK_0001780400.1"/>
    </source>
</evidence>